<dbReference type="AlphaFoldDB" id="A0A5N5QGQ2"/>
<proteinExistence type="inferred from homology"/>
<evidence type="ECO:0000256" key="1">
    <source>
        <dbReference type="ARBA" id="ARBA00001974"/>
    </source>
</evidence>
<sequence length="571" mass="60871">MKAICALSLVSCASAAIIKAQKSATYDYVIVGGGTAGLAVAARLSEDPSINVAVLEAGGTGIGNSNITDLRNRYMPFGTQIDWVLPTVPQTAANGRVYTHAQGKVLGGSSAINGAVYIRPAKEEFDAFEKLGASGWSWDTLQAAGKKSEKLTPPTSKLGDVEPNSAYHGTSGPVSVTIQNNVSSFFDTVAVPTLKNLGHHWTPDNNGGEPNGATPVQVTLQPNSYNRSYSANAYYWPNAERSNLHVFTNSLVNKIIWDNSTGDALATGVEYLNGTKSQTLAAKNVIVSAGALNTPKVLELSGIGDPDILNSLGVAVKVDLPGVGKNLQNQLGVNVQYKLKGNITLGAETQAPIIEVEPAQIILSAADLAKSDELLATKTGDISQEQFDIMKEFIKNKVAQTEMNWSLVKNADGTFSIQFYTTDLHTFARGEVHANSTDPTVKPTIDPKYLSVEHDIWYLSRAVAYTRNITAAEPLASYIESEVTPGSNVTTAEQLESWLKTNFRTMSHFVGTSAAVPKEKGGVVDPLSFKVYGTQNVHVVDASTIPLLPGIHTMSLVYAIAEHASECIKSA</sequence>
<evidence type="ECO:0000259" key="12">
    <source>
        <dbReference type="PROSITE" id="PS00624"/>
    </source>
</evidence>
<dbReference type="GO" id="GO:0050660">
    <property type="term" value="F:flavin adenine dinucleotide binding"/>
    <property type="evidence" value="ECO:0007669"/>
    <property type="project" value="InterPro"/>
</dbReference>
<dbReference type="InterPro" id="IPR036188">
    <property type="entry name" value="FAD/NAD-bd_sf"/>
</dbReference>
<dbReference type="GO" id="GO:0016614">
    <property type="term" value="F:oxidoreductase activity, acting on CH-OH group of donors"/>
    <property type="evidence" value="ECO:0007669"/>
    <property type="project" value="InterPro"/>
</dbReference>
<dbReference type="PANTHER" id="PTHR11552:SF201">
    <property type="entry name" value="GLUCOSE-METHANOL-CHOLINE OXIDOREDUCTASE N-TERMINAL DOMAIN-CONTAINING PROTEIN"/>
    <property type="match status" value="1"/>
</dbReference>
<dbReference type="InterPro" id="IPR007867">
    <property type="entry name" value="GMC_OxRtase_C"/>
</dbReference>
<organism evidence="13 14">
    <name type="scientific">Ceratobasidium theobromae</name>
    <dbReference type="NCBI Taxonomy" id="1582974"/>
    <lineage>
        <taxon>Eukaryota</taxon>
        <taxon>Fungi</taxon>
        <taxon>Dikarya</taxon>
        <taxon>Basidiomycota</taxon>
        <taxon>Agaricomycotina</taxon>
        <taxon>Agaricomycetes</taxon>
        <taxon>Cantharellales</taxon>
        <taxon>Ceratobasidiaceae</taxon>
        <taxon>Ceratobasidium</taxon>
    </lineage>
</organism>
<comment type="similarity">
    <text evidence="2 9">Belongs to the GMC oxidoreductase family.</text>
</comment>
<dbReference type="Gene3D" id="3.50.50.60">
    <property type="entry name" value="FAD/NAD(P)-binding domain"/>
    <property type="match status" value="1"/>
</dbReference>
<dbReference type="PROSITE" id="PS00623">
    <property type="entry name" value="GMC_OXRED_1"/>
    <property type="match status" value="1"/>
</dbReference>
<feature type="domain" description="Glucose-methanol-choline oxidoreductase N-terminal" evidence="11">
    <location>
        <begin position="103"/>
        <end position="126"/>
    </location>
</feature>
<evidence type="ECO:0000256" key="4">
    <source>
        <dbReference type="ARBA" id="ARBA00022729"/>
    </source>
</evidence>
<keyword evidence="4 10" id="KW-0732">Signal</keyword>
<evidence type="ECO:0000256" key="9">
    <source>
        <dbReference type="RuleBase" id="RU003968"/>
    </source>
</evidence>
<protein>
    <submittedName>
        <fullName evidence="13">Oxygen-dependent choline dehydrogenase</fullName>
    </submittedName>
</protein>
<feature type="binding site" evidence="8">
    <location>
        <begin position="113"/>
        <end position="116"/>
    </location>
    <ligand>
        <name>FAD</name>
        <dbReference type="ChEBI" id="CHEBI:57692"/>
    </ligand>
</feature>
<evidence type="ECO:0000256" key="2">
    <source>
        <dbReference type="ARBA" id="ARBA00010790"/>
    </source>
</evidence>
<dbReference type="SUPFAM" id="SSF51905">
    <property type="entry name" value="FAD/NAD(P)-binding domain"/>
    <property type="match status" value="1"/>
</dbReference>
<dbReference type="Gene3D" id="3.30.560.10">
    <property type="entry name" value="Glucose Oxidase, domain 3"/>
    <property type="match status" value="1"/>
</dbReference>
<evidence type="ECO:0000259" key="11">
    <source>
        <dbReference type="PROSITE" id="PS00623"/>
    </source>
</evidence>
<dbReference type="Gene3D" id="4.10.450.10">
    <property type="entry name" value="Glucose Oxidase, domain 2"/>
    <property type="match status" value="1"/>
</dbReference>
<evidence type="ECO:0000256" key="5">
    <source>
        <dbReference type="ARBA" id="ARBA00022827"/>
    </source>
</evidence>
<dbReference type="PROSITE" id="PS00624">
    <property type="entry name" value="GMC_OXRED_2"/>
    <property type="match status" value="1"/>
</dbReference>
<evidence type="ECO:0000256" key="6">
    <source>
        <dbReference type="ARBA" id="ARBA00023002"/>
    </source>
</evidence>
<feature type="active site" description="Proton donor" evidence="7">
    <location>
        <position position="508"/>
    </location>
</feature>
<feature type="active site" description="Proton acceptor" evidence="7">
    <location>
        <position position="552"/>
    </location>
</feature>
<gene>
    <name evidence="13" type="ORF">CTheo_5835</name>
</gene>
<evidence type="ECO:0000256" key="7">
    <source>
        <dbReference type="PIRSR" id="PIRSR000137-1"/>
    </source>
</evidence>
<feature type="domain" description="Glucose-methanol-choline oxidoreductase N-terminal" evidence="12">
    <location>
        <begin position="290"/>
        <end position="304"/>
    </location>
</feature>
<dbReference type="EMBL" id="SSOP01000149">
    <property type="protein sequence ID" value="KAB5590713.1"/>
    <property type="molecule type" value="Genomic_DNA"/>
</dbReference>
<evidence type="ECO:0000256" key="8">
    <source>
        <dbReference type="PIRSR" id="PIRSR000137-2"/>
    </source>
</evidence>
<evidence type="ECO:0000313" key="13">
    <source>
        <dbReference type="EMBL" id="KAB5590713.1"/>
    </source>
</evidence>
<keyword evidence="3 9" id="KW-0285">Flavoprotein</keyword>
<dbReference type="InterPro" id="IPR012132">
    <property type="entry name" value="GMC_OxRdtase"/>
</dbReference>
<evidence type="ECO:0000256" key="10">
    <source>
        <dbReference type="SAM" id="SignalP"/>
    </source>
</evidence>
<keyword evidence="6" id="KW-0560">Oxidoreductase</keyword>
<dbReference type="Pfam" id="PF00732">
    <property type="entry name" value="GMC_oxred_N"/>
    <property type="match status" value="1"/>
</dbReference>
<comment type="cofactor">
    <cofactor evidence="1 8">
        <name>FAD</name>
        <dbReference type="ChEBI" id="CHEBI:57692"/>
    </cofactor>
</comment>
<feature type="signal peptide" evidence="10">
    <location>
        <begin position="1"/>
        <end position="15"/>
    </location>
</feature>
<dbReference type="Proteomes" id="UP000383932">
    <property type="component" value="Unassembled WGS sequence"/>
</dbReference>
<feature type="chain" id="PRO_5024466934" evidence="10">
    <location>
        <begin position="16"/>
        <end position="571"/>
    </location>
</feature>
<evidence type="ECO:0000313" key="14">
    <source>
        <dbReference type="Proteomes" id="UP000383932"/>
    </source>
</evidence>
<evidence type="ECO:0000256" key="3">
    <source>
        <dbReference type="ARBA" id="ARBA00022630"/>
    </source>
</evidence>
<dbReference type="SUPFAM" id="SSF54373">
    <property type="entry name" value="FAD-linked reductases, C-terminal domain"/>
    <property type="match status" value="1"/>
</dbReference>
<dbReference type="OrthoDB" id="269227at2759"/>
<accession>A0A5N5QGQ2</accession>
<dbReference type="PANTHER" id="PTHR11552">
    <property type="entry name" value="GLUCOSE-METHANOL-CHOLINE GMC OXIDOREDUCTASE"/>
    <property type="match status" value="1"/>
</dbReference>
<keyword evidence="5 8" id="KW-0274">FAD</keyword>
<dbReference type="PIRSF" id="PIRSF000137">
    <property type="entry name" value="Alcohol_oxidase"/>
    <property type="match status" value="1"/>
</dbReference>
<reference evidence="13 14" key="1">
    <citation type="journal article" date="2019" name="Fungal Biol. Biotechnol.">
        <title>Draft genome sequence of fastidious pathogen Ceratobasidium theobromae, which causes vascular-streak dieback in Theobroma cacao.</title>
        <authorList>
            <person name="Ali S.S."/>
            <person name="Asman A."/>
            <person name="Shao J."/>
            <person name="Firmansyah A.P."/>
            <person name="Susilo A.W."/>
            <person name="Rosmana A."/>
            <person name="McMahon P."/>
            <person name="Junaid M."/>
            <person name="Guest D."/>
            <person name="Kheng T.Y."/>
            <person name="Meinhardt L.W."/>
            <person name="Bailey B.A."/>
        </authorList>
    </citation>
    <scope>NUCLEOTIDE SEQUENCE [LARGE SCALE GENOMIC DNA]</scope>
    <source>
        <strain evidence="13 14">CT2</strain>
    </source>
</reference>
<comment type="caution">
    <text evidence="13">The sequence shown here is derived from an EMBL/GenBank/DDBJ whole genome shotgun (WGS) entry which is preliminary data.</text>
</comment>
<feature type="binding site" evidence="8">
    <location>
        <position position="252"/>
    </location>
    <ligand>
        <name>FAD</name>
        <dbReference type="ChEBI" id="CHEBI:57692"/>
    </ligand>
</feature>
<dbReference type="Pfam" id="PF05199">
    <property type="entry name" value="GMC_oxred_C"/>
    <property type="match status" value="1"/>
</dbReference>
<dbReference type="InterPro" id="IPR027424">
    <property type="entry name" value="Glucose_Oxidase_domain_2"/>
</dbReference>
<keyword evidence="14" id="KW-1185">Reference proteome</keyword>
<feature type="binding site" evidence="8">
    <location>
        <position position="105"/>
    </location>
    <ligand>
        <name>FAD</name>
        <dbReference type="ChEBI" id="CHEBI:57692"/>
    </ligand>
</feature>
<dbReference type="InterPro" id="IPR000172">
    <property type="entry name" value="GMC_OxRdtase_N"/>
</dbReference>
<name>A0A5N5QGQ2_9AGAM</name>